<reference evidence="1 2" key="1">
    <citation type="submission" date="2024-02" db="EMBL/GenBank/DDBJ databases">
        <authorList>
            <person name="Chen Y."/>
            <person name="Shah S."/>
            <person name="Dougan E. K."/>
            <person name="Thang M."/>
            <person name="Chan C."/>
        </authorList>
    </citation>
    <scope>NUCLEOTIDE SEQUENCE [LARGE SCALE GENOMIC DNA]</scope>
</reference>
<sequence length="467" mass="52631">VSALQGDQEQQRLGRKLGEQMAKLCSVVCGSLQYLQFADENKQFHAKFVECCLDAMVPPKLVHAFVQMALHSDQSTSQTQMVDDVRQLLVKIIERCPSRQRDTWQVLCLALLTGDMDKGPEWLMDLSEEVQKSAAQRILEEQEAAKAFGTQKIKFEDSQPERALGSYSVEVLAFDRRLTVSRAEQHANLNLVVTNKAIRVVDSSVEGYPAEDPGQIPDCEWKLADLVRITRGFLPQGLFISVRRPSEDEGPDVEGVVCVVFHRAKDRDAAIGKLQHLKLLPVDSDGMMEEAITRALEGDLIHATFVPSQAAGLFQRVLAADPTFKLYVMTKEGIHDFVVDYTQWRPKGEDALEDSPTRFKITAEIKSIRDATTQNLAERGPEVSRSLLQKVTEVRPFAALEKVAFFPDHWPRMEMSFLGHEDLSISFFEELAKDRWREDILEFLQSLDPSGSGWSKQVRGETMPLSP</sequence>
<organism evidence="1 2">
    <name type="scientific">Durusdinium trenchii</name>
    <dbReference type="NCBI Taxonomy" id="1381693"/>
    <lineage>
        <taxon>Eukaryota</taxon>
        <taxon>Sar</taxon>
        <taxon>Alveolata</taxon>
        <taxon>Dinophyceae</taxon>
        <taxon>Suessiales</taxon>
        <taxon>Symbiodiniaceae</taxon>
        <taxon>Durusdinium</taxon>
    </lineage>
</organism>
<feature type="non-terminal residue" evidence="1">
    <location>
        <position position="1"/>
    </location>
</feature>
<dbReference type="Proteomes" id="UP001642464">
    <property type="component" value="Unassembled WGS sequence"/>
</dbReference>
<accession>A0ABP0HCH0</accession>
<keyword evidence="2" id="KW-1185">Reference proteome</keyword>
<comment type="caution">
    <text evidence="1">The sequence shown here is derived from an EMBL/GenBank/DDBJ whole genome shotgun (WGS) entry which is preliminary data.</text>
</comment>
<evidence type="ECO:0000313" key="1">
    <source>
        <dbReference type="EMBL" id="CAK8987943.1"/>
    </source>
</evidence>
<evidence type="ECO:0000313" key="2">
    <source>
        <dbReference type="Proteomes" id="UP001642464"/>
    </source>
</evidence>
<dbReference type="EMBL" id="CAXAMM010000558">
    <property type="protein sequence ID" value="CAK8987943.1"/>
    <property type="molecule type" value="Genomic_DNA"/>
</dbReference>
<name>A0ABP0HCH0_9DINO</name>
<proteinExistence type="predicted"/>
<gene>
    <name evidence="1" type="ORF">SCF082_LOCUS1175</name>
</gene>
<protein>
    <submittedName>
        <fullName evidence="1">Uncharacterized protein</fullName>
    </submittedName>
</protein>